<dbReference type="PANTHER" id="PTHR42979">
    <property type="entry name" value="3-ISOPROPYLMALATE DEHYDROGENASE"/>
    <property type="match status" value="1"/>
</dbReference>
<feature type="site" description="Important for catalysis" evidence="13">
    <location>
        <position position="147"/>
    </location>
</feature>
<feature type="domain" description="Isopropylmalate dehydrogenase-like" evidence="15">
    <location>
        <begin position="11"/>
        <end position="350"/>
    </location>
</feature>
<comment type="pathway">
    <text evidence="3 13 14">Amino-acid biosynthesis; L-leucine biosynthesis; L-leucine from 3-methyl-2-oxobutanoate: step 3/4.</text>
</comment>
<name>A0ABM7X6I5_9BACT</name>
<evidence type="ECO:0000256" key="4">
    <source>
        <dbReference type="ARBA" id="ARBA00008319"/>
    </source>
</evidence>
<organism evidence="16 17">
    <name type="scientific">Anaeromyxobacter paludicola</name>
    <dbReference type="NCBI Taxonomy" id="2918171"/>
    <lineage>
        <taxon>Bacteria</taxon>
        <taxon>Pseudomonadati</taxon>
        <taxon>Myxococcota</taxon>
        <taxon>Myxococcia</taxon>
        <taxon>Myxococcales</taxon>
        <taxon>Cystobacterineae</taxon>
        <taxon>Anaeromyxobacteraceae</taxon>
        <taxon>Anaeromyxobacter</taxon>
    </lineage>
</organism>
<dbReference type="HAMAP" id="MF_01033">
    <property type="entry name" value="LeuB_type1"/>
    <property type="match status" value="1"/>
</dbReference>
<dbReference type="NCBIfam" id="TIGR00169">
    <property type="entry name" value="leuB"/>
    <property type="match status" value="1"/>
</dbReference>
<dbReference type="InterPro" id="IPR019818">
    <property type="entry name" value="IsoCit/isopropylmalate_DH_CS"/>
</dbReference>
<evidence type="ECO:0000256" key="13">
    <source>
        <dbReference type="HAMAP-Rule" id="MF_01033"/>
    </source>
</evidence>
<evidence type="ECO:0000256" key="10">
    <source>
        <dbReference type="ARBA" id="ARBA00023002"/>
    </source>
</evidence>
<dbReference type="Proteomes" id="UP001162734">
    <property type="component" value="Chromosome"/>
</dbReference>
<evidence type="ECO:0000313" key="17">
    <source>
        <dbReference type="Proteomes" id="UP001162734"/>
    </source>
</evidence>
<keyword evidence="13" id="KW-0464">Manganese</keyword>
<comment type="similarity">
    <text evidence="4 13">Belongs to the isocitrate and isopropylmalate dehydrogenases family. LeuB type 1 subfamily.</text>
</comment>
<feature type="binding site" evidence="13">
    <location>
        <position position="225"/>
    </location>
    <ligand>
        <name>Mg(2+)</name>
        <dbReference type="ChEBI" id="CHEBI:18420"/>
    </ligand>
</feature>
<evidence type="ECO:0000256" key="8">
    <source>
        <dbReference type="ARBA" id="ARBA00022723"/>
    </source>
</evidence>
<keyword evidence="9 13" id="KW-0460">Magnesium</keyword>
<dbReference type="InterPro" id="IPR024084">
    <property type="entry name" value="IsoPropMal-DH-like_dom"/>
</dbReference>
<evidence type="ECO:0000256" key="6">
    <source>
        <dbReference type="ARBA" id="ARBA00022430"/>
    </source>
</evidence>
<evidence type="ECO:0000259" key="15">
    <source>
        <dbReference type="SMART" id="SM01329"/>
    </source>
</evidence>
<feature type="binding site" evidence="13">
    <location>
        <position position="102"/>
    </location>
    <ligand>
        <name>substrate</name>
    </ligand>
</feature>
<feature type="site" description="Important for catalysis" evidence="13">
    <location>
        <position position="192"/>
    </location>
</feature>
<evidence type="ECO:0000256" key="7">
    <source>
        <dbReference type="ARBA" id="ARBA00022605"/>
    </source>
</evidence>
<keyword evidence="17" id="KW-1185">Reference proteome</keyword>
<comment type="function">
    <text evidence="13 14">Catalyzes the oxidation of 3-carboxy-2-hydroxy-4-methylpentanoate (3-isopropylmalate) to 3-carboxy-4-methyl-2-oxopentanoate. The product decarboxylates to 4-methyl-2 oxopentanoate.</text>
</comment>
<evidence type="ECO:0000256" key="14">
    <source>
        <dbReference type="RuleBase" id="RU004445"/>
    </source>
</evidence>
<comment type="cofactor">
    <cofactor evidence="13 14">
        <name>Mg(2+)</name>
        <dbReference type="ChEBI" id="CHEBI:18420"/>
    </cofactor>
    <cofactor evidence="13 14">
        <name>Mn(2+)</name>
        <dbReference type="ChEBI" id="CHEBI:29035"/>
    </cofactor>
    <text evidence="13 14">Binds 1 Mg(2+) or Mn(2+) ion per subunit.</text>
</comment>
<feature type="binding site" evidence="13">
    <location>
        <position position="225"/>
    </location>
    <ligand>
        <name>substrate</name>
    </ligand>
</feature>
<dbReference type="InterPro" id="IPR004429">
    <property type="entry name" value="Isopropylmalate_DH"/>
</dbReference>
<accession>A0ABM7X6I5</accession>
<dbReference type="PANTHER" id="PTHR42979:SF1">
    <property type="entry name" value="3-ISOPROPYLMALATE DEHYDROGENASE"/>
    <property type="match status" value="1"/>
</dbReference>
<sequence>MSGAPAPVKARIAVLAGDGIGPEVTEQAVRVLEAVAAARGHVFTLEDALVGGAAIDATGSALPEETLAACRRSDAVLFGAIGGPKWGPSAKVRPEQGLLALRKGLGLFANLRPVTVNPRLAGASPLKAEVIAGVDLLVVRELTGGIYFGEKRREGASAFDACTYTEDEVARVVRVAARLARGRRRKLTSVDKANVLETSRLWRDVATRVVKEEFPEVVLDHHLVDSCAMQLVRRPADFDVVVTENMFGDILTDEASVIAGSIGLLPSASLGEGTFGLYEPIHGSAPDIAGRGLADPYGTIASAAMLLRHSLGLEREAALVEQAVARAVDGGALTADLGGSTSTEAAGTAVVQALESLVAVA</sequence>
<feature type="binding site" evidence="13">
    <location>
        <position position="249"/>
    </location>
    <ligand>
        <name>Mg(2+)</name>
        <dbReference type="ChEBI" id="CHEBI:18420"/>
    </ligand>
</feature>
<keyword evidence="13" id="KW-0963">Cytoplasm</keyword>
<keyword evidence="12 13" id="KW-0100">Branched-chain amino acid biosynthesis</keyword>
<gene>
    <name evidence="13 16" type="primary">leuB</name>
    <name evidence="16" type="ORF">AMPC_05570</name>
</gene>
<keyword evidence="10 13" id="KW-0560">Oxidoreductase</keyword>
<keyword evidence="8 13" id="KW-0479">Metal-binding</keyword>
<proteinExistence type="inferred from homology"/>
<comment type="subunit">
    <text evidence="5 13 14">Homodimer.</text>
</comment>
<comment type="catalytic activity">
    <reaction evidence="1 13 14">
        <text>(2R,3S)-3-isopropylmalate + NAD(+) = 4-methyl-2-oxopentanoate + CO2 + NADH</text>
        <dbReference type="Rhea" id="RHEA:32271"/>
        <dbReference type="ChEBI" id="CHEBI:16526"/>
        <dbReference type="ChEBI" id="CHEBI:17865"/>
        <dbReference type="ChEBI" id="CHEBI:35121"/>
        <dbReference type="ChEBI" id="CHEBI:57540"/>
        <dbReference type="ChEBI" id="CHEBI:57945"/>
        <dbReference type="EC" id="1.1.1.85"/>
    </reaction>
</comment>
<evidence type="ECO:0000256" key="5">
    <source>
        <dbReference type="ARBA" id="ARBA00011738"/>
    </source>
</evidence>
<evidence type="ECO:0000256" key="3">
    <source>
        <dbReference type="ARBA" id="ARBA00004762"/>
    </source>
</evidence>
<feature type="binding site" evidence="13">
    <location>
        <position position="253"/>
    </location>
    <ligand>
        <name>Mg(2+)</name>
        <dbReference type="ChEBI" id="CHEBI:18420"/>
    </ligand>
</feature>
<dbReference type="Pfam" id="PF00180">
    <property type="entry name" value="Iso_dh"/>
    <property type="match status" value="1"/>
</dbReference>
<reference evidence="17" key="1">
    <citation type="journal article" date="2022" name="Int. J. Syst. Evol. Microbiol.">
        <title>Anaeromyxobacter oryzae sp. nov., Anaeromyxobacter diazotrophicus sp. nov. and Anaeromyxobacter paludicola sp. nov., isolated from paddy soils.</title>
        <authorList>
            <person name="Itoh H."/>
            <person name="Xu Z."/>
            <person name="Mise K."/>
            <person name="Masuda Y."/>
            <person name="Ushijima N."/>
            <person name="Hayakawa C."/>
            <person name="Shiratori Y."/>
            <person name="Senoo K."/>
        </authorList>
    </citation>
    <scope>NUCLEOTIDE SEQUENCE [LARGE SCALE GENOMIC DNA]</scope>
    <source>
        <strain evidence="17">Red630</strain>
    </source>
</reference>
<evidence type="ECO:0000256" key="12">
    <source>
        <dbReference type="ARBA" id="ARBA00023304"/>
    </source>
</evidence>
<feature type="binding site" evidence="13">
    <location>
        <position position="112"/>
    </location>
    <ligand>
        <name>substrate</name>
    </ligand>
</feature>
<dbReference type="SMART" id="SM01329">
    <property type="entry name" value="Iso_dh"/>
    <property type="match status" value="1"/>
</dbReference>
<protein>
    <recommendedName>
        <fullName evidence="13">3-isopropylmalate dehydrogenase</fullName>
        <ecNumber evidence="13">1.1.1.85</ecNumber>
    </recommendedName>
    <alternativeName>
        <fullName evidence="13">3-IPM-DH</fullName>
    </alternativeName>
    <alternativeName>
        <fullName evidence="13">Beta-IPM dehydrogenase</fullName>
        <shortName evidence="13">IMDH</shortName>
    </alternativeName>
</protein>
<dbReference type="PROSITE" id="PS00470">
    <property type="entry name" value="IDH_IMDH"/>
    <property type="match status" value="1"/>
</dbReference>
<keyword evidence="11 13" id="KW-0520">NAD</keyword>
<keyword evidence="7 13" id="KW-0028">Amino-acid biosynthesis</keyword>
<evidence type="ECO:0000256" key="11">
    <source>
        <dbReference type="ARBA" id="ARBA00023027"/>
    </source>
</evidence>
<keyword evidence="6 13" id="KW-0432">Leucine biosynthesis</keyword>
<comment type="caution">
    <text evidence="13">Lacks conserved residue(s) required for the propagation of feature annotation.</text>
</comment>
<comment type="cofactor">
    <cofactor evidence="2">
        <name>Mn(2+)</name>
        <dbReference type="ChEBI" id="CHEBI:29035"/>
    </cofactor>
</comment>
<comment type="subcellular location">
    <subcellularLocation>
        <location evidence="13">Cytoplasm</location>
    </subcellularLocation>
</comment>
<dbReference type="EC" id="1.1.1.85" evidence="13"/>
<evidence type="ECO:0000256" key="2">
    <source>
        <dbReference type="ARBA" id="ARBA00001936"/>
    </source>
</evidence>
<feature type="binding site" evidence="13">
    <location>
        <position position="140"/>
    </location>
    <ligand>
        <name>substrate</name>
    </ligand>
</feature>
<dbReference type="SUPFAM" id="SSF53659">
    <property type="entry name" value="Isocitrate/Isopropylmalate dehydrogenase-like"/>
    <property type="match status" value="1"/>
</dbReference>
<evidence type="ECO:0000256" key="9">
    <source>
        <dbReference type="ARBA" id="ARBA00022842"/>
    </source>
</evidence>
<dbReference type="Gene3D" id="3.40.718.10">
    <property type="entry name" value="Isopropylmalate Dehydrogenase"/>
    <property type="match status" value="1"/>
</dbReference>
<evidence type="ECO:0000256" key="1">
    <source>
        <dbReference type="ARBA" id="ARBA00000624"/>
    </source>
</evidence>
<dbReference type="EMBL" id="AP025592">
    <property type="protein sequence ID" value="BDG07444.1"/>
    <property type="molecule type" value="Genomic_DNA"/>
</dbReference>
<evidence type="ECO:0000313" key="16">
    <source>
        <dbReference type="EMBL" id="BDG07444.1"/>
    </source>
</evidence>